<dbReference type="Gene3D" id="1.25.40.20">
    <property type="entry name" value="Ankyrin repeat-containing domain"/>
    <property type="match status" value="3"/>
</dbReference>
<reference evidence="5 6" key="1">
    <citation type="journal article" date="2017" name="Curr. Biol.">
        <title>The Evolution of Venom by Co-option of Single-Copy Genes.</title>
        <authorList>
            <person name="Martinson E.O."/>
            <person name="Mrinalini"/>
            <person name="Kelkar Y.D."/>
            <person name="Chang C.H."/>
            <person name="Werren J.H."/>
        </authorList>
    </citation>
    <scope>NUCLEOTIDE SEQUENCE [LARGE SCALE GENOMIC DNA]</scope>
    <source>
        <strain evidence="5 6">Alberta</strain>
        <tissue evidence="5">Whole body</tissue>
    </source>
</reference>
<feature type="repeat" description="ANK" evidence="3">
    <location>
        <begin position="222"/>
        <end position="258"/>
    </location>
</feature>
<dbReference type="Pfam" id="PF00023">
    <property type="entry name" value="Ank"/>
    <property type="match status" value="1"/>
</dbReference>
<dbReference type="SUPFAM" id="SSF48403">
    <property type="entry name" value="Ankyrin repeat"/>
    <property type="match status" value="1"/>
</dbReference>
<name>A0A232F780_9HYME</name>
<keyword evidence="2 3" id="KW-0040">ANK repeat</keyword>
<dbReference type="EMBL" id="NNAY01000749">
    <property type="protein sequence ID" value="OXU26701.1"/>
    <property type="molecule type" value="Genomic_DNA"/>
</dbReference>
<feature type="repeat" description="ANK" evidence="3">
    <location>
        <begin position="80"/>
        <end position="113"/>
    </location>
</feature>
<dbReference type="OrthoDB" id="1577640at2759"/>
<evidence type="ECO:0000256" key="4">
    <source>
        <dbReference type="SAM" id="MobiDB-lite"/>
    </source>
</evidence>
<dbReference type="PROSITE" id="PS50297">
    <property type="entry name" value="ANK_REP_REGION"/>
    <property type="match status" value="4"/>
</dbReference>
<feature type="repeat" description="ANK" evidence="3">
    <location>
        <begin position="155"/>
        <end position="187"/>
    </location>
</feature>
<dbReference type="Pfam" id="PF12796">
    <property type="entry name" value="Ank_2"/>
    <property type="match status" value="2"/>
</dbReference>
<dbReference type="STRING" id="543379.A0A232F780"/>
<dbReference type="PROSITE" id="PS50088">
    <property type="entry name" value="ANK_REPEAT"/>
    <property type="match status" value="5"/>
</dbReference>
<feature type="repeat" description="ANK" evidence="3">
    <location>
        <begin position="47"/>
        <end position="79"/>
    </location>
</feature>
<keyword evidence="1" id="KW-0677">Repeat</keyword>
<gene>
    <name evidence="5" type="ORF">TSAR_005651</name>
</gene>
<feature type="compositionally biased region" description="Low complexity" evidence="4">
    <location>
        <begin position="334"/>
        <end position="352"/>
    </location>
</feature>
<dbReference type="InterPro" id="IPR036770">
    <property type="entry name" value="Ankyrin_rpt-contain_sf"/>
</dbReference>
<dbReference type="InterPro" id="IPR002110">
    <property type="entry name" value="Ankyrin_rpt"/>
</dbReference>
<evidence type="ECO:0000313" key="6">
    <source>
        <dbReference type="Proteomes" id="UP000215335"/>
    </source>
</evidence>
<dbReference type="PRINTS" id="PR01415">
    <property type="entry name" value="ANKYRIN"/>
</dbReference>
<evidence type="ECO:0000313" key="5">
    <source>
        <dbReference type="EMBL" id="OXU26701.1"/>
    </source>
</evidence>
<dbReference type="PANTHER" id="PTHR24198:SF165">
    <property type="entry name" value="ANKYRIN REPEAT-CONTAINING PROTEIN-RELATED"/>
    <property type="match status" value="1"/>
</dbReference>
<dbReference type="SMART" id="SM00248">
    <property type="entry name" value="ANK"/>
    <property type="match status" value="7"/>
</dbReference>
<sequence>MINLQAIVDEKSALIRQFEQTTPTMSPAKLVRLVKANGVDLKSRDDKGRTFLHYAVEQAQLEVIELSLEKGADVNAADNLGMTPLLTAVKSSQAKKILPLLMRHSIDMSARSKNGQNVLHALIHSSVMSDMEHAEDLIKAFVKKGGSIHDRENALNYQAIHLATAFSKNNLVKLLLDHGANVNDAKAKLGKFPLYLAAERKNTEVMETLLKRGANVHLKNNEGRTALHRACEDVMARFNWNNVKLLLDAGANVIVEDDYGNTPLALVFRNFHENSIDAEKNKAGIKILLEALASKKVGMQRSHELKDERIVRRHLDLWEYYRQCVENKSKTHNDTNNNNNNNDYYNNNNNNNGARRKGPNYNRNQPRKTYDNLQPPWRKDSSGSQMTKSANRFALIRPTN</sequence>
<dbReference type="PANTHER" id="PTHR24198">
    <property type="entry name" value="ANKYRIN REPEAT AND PROTEIN KINASE DOMAIN-CONTAINING PROTEIN"/>
    <property type="match status" value="1"/>
</dbReference>
<dbReference type="Proteomes" id="UP000215335">
    <property type="component" value="Unassembled WGS sequence"/>
</dbReference>
<comment type="caution">
    <text evidence="5">The sequence shown here is derived from an EMBL/GenBank/DDBJ whole genome shotgun (WGS) entry which is preliminary data.</text>
</comment>
<proteinExistence type="predicted"/>
<evidence type="ECO:0000256" key="1">
    <source>
        <dbReference type="ARBA" id="ARBA00022737"/>
    </source>
</evidence>
<evidence type="ECO:0000256" key="3">
    <source>
        <dbReference type="PROSITE-ProRule" id="PRU00023"/>
    </source>
</evidence>
<feature type="repeat" description="ANK" evidence="3">
    <location>
        <begin position="189"/>
        <end position="221"/>
    </location>
</feature>
<feature type="region of interest" description="Disordered" evidence="4">
    <location>
        <begin position="329"/>
        <end position="400"/>
    </location>
</feature>
<dbReference type="AlphaFoldDB" id="A0A232F780"/>
<evidence type="ECO:0000256" key="2">
    <source>
        <dbReference type="ARBA" id="ARBA00023043"/>
    </source>
</evidence>
<accession>A0A232F780</accession>
<protein>
    <submittedName>
        <fullName evidence="5">Uncharacterized protein</fullName>
    </submittedName>
</protein>
<keyword evidence="6" id="KW-1185">Reference proteome</keyword>
<organism evidence="5 6">
    <name type="scientific">Trichomalopsis sarcophagae</name>
    <dbReference type="NCBI Taxonomy" id="543379"/>
    <lineage>
        <taxon>Eukaryota</taxon>
        <taxon>Metazoa</taxon>
        <taxon>Ecdysozoa</taxon>
        <taxon>Arthropoda</taxon>
        <taxon>Hexapoda</taxon>
        <taxon>Insecta</taxon>
        <taxon>Pterygota</taxon>
        <taxon>Neoptera</taxon>
        <taxon>Endopterygota</taxon>
        <taxon>Hymenoptera</taxon>
        <taxon>Apocrita</taxon>
        <taxon>Proctotrupomorpha</taxon>
        <taxon>Chalcidoidea</taxon>
        <taxon>Pteromalidae</taxon>
        <taxon>Pteromalinae</taxon>
        <taxon>Trichomalopsis</taxon>
    </lineage>
</organism>